<keyword evidence="3" id="KW-1185">Reference proteome</keyword>
<reference evidence="2" key="1">
    <citation type="submission" date="2012-03" db="EMBL/GenBank/DDBJ databases">
        <title>Complete sequence of Fervidobacterium pennivorans DSM 9078.</title>
        <authorList>
            <consortium name="US DOE Joint Genome Institute"/>
            <person name="Lucas S."/>
            <person name="Han J."/>
            <person name="Lapidus A."/>
            <person name="Cheng J.-F."/>
            <person name="Goodwin L."/>
            <person name="Pitluck S."/>
            <person name="Peters L."/>
            <person name="Ovchinnikova G."/>
            <person name="Lu M."/>
            <person name="Detter J.C."/>
            <person name="Han C."/>
            <person name="Tapia R."/>
            <person name="Land M."/>
            <person name="Hauser L."/>
            <person name="Kyrpides N."/>
            <person name="Ivanova N."/>
            <person name="Pagani I."/>
            <person name="Noll K.M."/>
            <person name="Woyke T."/>
        </authorList>
    </citation>
    <scope>NUCLEOTIDE SEQUENCE</scope>
    <source>
        <strain evidence="2">DSM 9078</strain>
    </source>
</reference>
<evidence type="ECO:0000313" key="3">
    <source>
        <dbReference type="Proteomes" id="UP000007384"/>
    </source>
</evidence>
<gene>
    <name evidence="2" type="ordered locus">Ferpe_0717</name>
</gene>
<dbReference type="PANTHER" id="PTHR34351:SF1">
    <property type="entry name" value="SLR1927 PROTEIN"/>
    <property type="match status" value="1"/>
</dbReference>
<name>H9UBE6_FERPD</name>
<protein>
    <submittedName>
        <fullName evidence="2">Uncharacterized protein</fullName>
    </submittedName>
</protein>
<dbReference type="EMBL" id="CP003260">
    <property type="protein sequence ID" value="AFG34839.1"/>
    <property type="molecule type" value="Genomic_DNA"/>
</dbReference>
<dbReference type="Proteomes" id="UP000007384">
    <property type="component" value="Chromosome"/>
</dbReference>
<organism evidence="2 3">
    <name type="scientific">Fervidobacterium pennivorans (strain DSM 9078 / Ven5)</name>
    <dbReference type="NCBI Taxonomy" id="771875"/>
    <lineage>
        <taxon>Bacteria</taxon>
        <taxon>Thermotogati</taxon>
        <taxon>Thermotogota</taxon>
        <taxon>Thermotogae</taxon>
        <taxon>Thermotogales</taxon>
        <taxon>Fervidobacteriaceae</taxon>
        <taxon>Fervidobacterium</taxon>
    </lineage>
</organism>
<dbReference type="STRING" id="771875.Ferpe_0717"/>
<dbReference type="KEGG" id="fpe:Ferpe_0717"/>
<sequence>MIREKINPLIFVLTIFAVFLSLIVYNKYVWFLDAVVLYFWYEYSLLKKSIKNVSVSVKADARCFTNEPFTVKFVIKNDSEKPLNVKINFPSSLKKPDQLLSLEPKSKLTYEVTSSFGTRGLKNIEPFVLKFFSKSGLFEFFLVHKIDSNILVLPKPEMVIFEKERFVELTPNKKSNFKLLEDISYIRELREYNSEPLNRIHWKASAKFDKLMVKEYEYTSSAKVFVLLDLNLSGAVYSKKAWESIRKKYEEDAVSAVAGLVNYLSAKHIPIQLSISDKNGVSTYRFKDPSLYYEPLALAQGTIENQNLTSDFFGSVKDSLTPADTVILIGMYLTVEEVEELIRLKSHSGKVIVMLMPYGYRKSVTGKFKSYFDLPLEVRKTYEYAKILAQEHISVQIWYENTALQEGIEAIW</sequence>
<keyword evidence="1" id="KW-0472">Membrane</keyword>
<dbReference type="PANTHER" id="PTHR34351">
    <property type="entry name" value="SLR1927 PROTEIN-RELATED"/>
    <property type="match status" value="1"/>
</dbReference>
<evidence type="ECO:0000313" key="2">
    <source>
        <dbReference type="EMBL" id="AFG34839.1"/>
    </source>
</evidence>
<dbReference type="HOGENOM" id="CLU_666904_0_0_0"/>
<evidence type="ECO:0000256" key="1">
    <source>
        <dbReference type="SAM" id="Phobius"/>
    </source>
</evidence>
<feature type="transmembrane region" description="Helical" evidence="1">
    <location>
        <begin position="9"/>
        <end position="41"/>
    </location>
</feature>
<keyword evidence="1" id="KW-1133">Transmembrane helix</keyword>
<keyword evidence="1" id="KW-0812">Transmembrane</keyword>
<accession>H9UBE6</accession>
<dbReference type="eggNOG" id="COG1721">
    <property type="taxonomic scope" value="Bacteria"/>
</dbReference>
<dbReference type="PATRIC" id="fig|771875.3.peg.734"/>
<dbReference type="RefSeq" id="WP_014451290.1">
    <property type="nucleotide sequence ID" value="NC_017095.1"/>
</dbReference>
<proteinExistence type="predicted"/>
<dbReference type="AlphaFoldDB" id="H9UBE6"/>
<dbReference type="OrthoDB" id="9778037at2"/>